<name>A0AC34GF55_9BILA</name>
<evidence type="ECO:0000313" key="1">
    <source>
        <dbReference type="Proteomes" id="UP000887579"/>
    </source>
</evidence>
<dbReference type="Proteomes" id="UP000887579">
    <property type="component" value="Unplaced"/>
</dbReference>
<reference evidence="2" key="1">
    <citation type="submission" date="2022-11" db="UniProtKB">
        <authorList>
            <consortium name="WormBaseParasite"/>
        </authorList>
    </citation>
    <scope>IDENTIFICATION</scope>
</reference>
<accession>A0AC34GF55</accession>
<sequence>MLTTIRHRVVALRQQFDTMLPFVAGCTYEELRDAIPEIKSFVMAVVNFEEDCDGRIRLGRQGHEHPANMNINPFGDNDENDPPEQQQQTQQEDQQFFGGNNGGGGPEFGGGGGPGHDDEEVMPAAKEDTWAFQPIGAPFPDA</sequence>
<evidence type="ECO:0000313" key="2">
    <source>
        <dbReference type="WBParaSite" id="ES5_v2.g28360.t1"/>
    </source>
</evidence>
<proteinExistence type="predicted"/>
<protein>
    <submittedName>
        <fullName evidence="2">Uncharacterized protein</fullName>
    </submittedName>
</protein>
<dbReference type="WBParaSite" id="ES5_v2.g28360.t1">
    <property type="protein sequence ID" value="ES5_v2.g28360.t1"/>
    <property type="gene ID" value="ES5_v2.g28360"/>
</dbReference>
<organism evidence="1 2">
    <name type="scientific">Panagrolaimus sp. ES5</name>
    <dbReference type="NCBI Taxonomy" id="591445"/>
    <lineage>
        <taxon>Eukaryota</taxon>
        <taxon>Metazoa</taxon>
        <taxon>Ecdysozoa</taxon>
        <taxon>Nematoda</taxon>
        <taxon>Chromadorea</taxon>
        <taxon>Rhabditida</taxon>
        <taxon>Tylenchina</taxon>
        <taxon>Panagrolaimomorpha</taxon>
        <taxon>Panagrolaimoidea</taxon>
        <taxon>Panagrolaimidae</taxon>
        <taxon>Panagrolaimus</taxon>
    </lineage>
</organism>